<reference evidence="3" key="1">
    <citation type="journal article" date="2019" name="Int. J. Syst. Evol. Microbiol.">
        <title>The Global Catalogue of Microorganisms (GCM) 10K type strain sequencing project: providing services to taxonomists for standard genome sequencing and annotation.</title>
        <authorList>
            <consortium name="The Broad Institute Genomics Platform"/>
            <consortium name="The Broad Institute Genome Sequencing Center for Infectious Disease"/>
            <person name="Wu L."/>
            <person name="Ma J."/>
        </authorList>
    </citation>
    <scope>NUCLEOTIDE SEQUENCE [LARGE SCALE GENOMIC DNA]</scope>
    <source>
        <strain evidence="3">NBRC 104970</strain>
    </source>
</reference>
<dbReference type="PANTHER" id="PTHR43482:SF1">
    <property type="entry name" value="PROTEIN AST1-RELATED"/>
    <property type="match status" value="1"/>
</dbReference>
<dbReference type="CDD" id="cd05289">
    <property type="entry name" value="MDR_like_2"/>
    <property type="match status" value="1"/>
</dbReference>
<dbReference type="Proteomes" id="UP001156836">
    <property type="component" value="Unassembled WGS sequence"/>
</dbReference>
<dbReference type="InterPro" id="IPR036291">
    <property type="entry name" value="NAD(P)-bd_dom_sf"/>
</dbReference>
<accession>A0ABQ6BPR8</accession>
<evidence type="ECO:0000259" key="1">
    <source>
        <dbReference type="SMART" id="SM00829"/>
    </source>
</evidence>
<dbReference type="EMBL" id="BSOZ01000012">
    <property type="protein sequence ID" value="GLS04020.1"/>
    <property type="molecule type" value="Genomic_DNA"/>
</dbReference>
<name>A0ABQ6BPR8_9NEIS</name>
<dbReference type="SMART" id="SM00829">
    <property type="entry name" value="PKS_ER"/>
    <property type="match status" value="1"/>
</dbReference>
<protein>
    <submittedName>
        <fullName evidence="2">NADPH:quinone reductase</fullName>
    </submittedName>
</protein>
<dbReference type="RefSeq" id="WP_018748416.1">
    <property type="nucleotide sequence ID" value="NZ_BSOZ01000012.1"/>
</dbReference>
<comment type="caution">
    <text evidence="2">The sequence shown here is derived from an EMBL/GenBank/DDBJ whole genome shotgun (WGS) entry which is preliminary data.</text>
</comment>
<dbReference type="InterPro" id="IPR013154">
    <property type="entry name" value="ADH-like_N"/>
</dbReference>
<dbReference type="InterPro" id="IPR011032">
    <property type="entry name" value="GroES-like_sf"/>
</dbReference>
<dbReference type="InterPro" id="IPR020843">
    <property type="entry name" value="ER"/>
</dbReference>
<dbReference type="SUPFAM" id="SSF50129">
    <property type="entry name" value="GroES-like"/>
    <property type="match status" value="1"/>
</dbReference>
<sequence>MTANTMKAIQQDRFGGPEVLRYDDAPIPELKPGEVLVRVHAVGINPPDWYLRDGYKMLPPAWRPQLTFPLILGTDISGVVASVADDVGAFTVGDEVYAMTRFPDGAAGGSRAYAEYVSVPASDVALKPAGIDHVHAAAAPMSLLTAWQFLVDLGHDEPNPLQPTRHEPVPLVGRTVLVNGAAGGVGHFAVQVAKLKGARVIAIASGKHETLLRELGADEIIDYTKTAPEDVVRDIDLVVDSVGGPTTDRFLRTIRRGGALFPVFPLGFSSAEEARRLGVTVSATQVRSNGAQLAELGRLLDDGTIRVVIDSTYPLADAGRAHERAARGHIQGKLVLEVR</sequence>
<dbReference type="PANTHER" id="PTHR43482">
    <property type="entry name" value="PROTEIN AST1-RELATED"/>
    <property type="match status" value="1"/>
</dbReference>
<dbReference type="Pfam" id="PF13602">
    <property type="entry name" value="ADH_zinc_N_2"/>
    <property type="match status" value="1"/>
</dbReference>
<dbReference type="InterPro" id="IPR052585">
    <property type="entry name" value="Lipid_raft_assoc_Zn_ADH"/>
</dbReference>
<keyword evidence="3" id="KW-1185">Reference proteome</keyword>
<feature type="domain" description="Enoyl reductase (ER)" evidence="1">
    <location>
        <begin position="15"/>
        <end position="336"/>
    </location>
</feature>
<dbReference type="SUPFAM" id="SSF51735">
    <property type="entry name" value="NAD(P)-binding Rossmann-fold domains"/>
    <property type="match status" value="1"/>
</dbReference>
<gene>
    <name evidence="2" type="ORF">GCM10007860_11660</name>
</gene>
<evidence type="ECO:0000313" key="2">
    <source>
        <dbReference type="EMBL" id="GLS04020.1"/>
    </source>
</evidence>
<evidence type="ECO:0000313" key="3">
    <source>
        <dbReference type="Proteomes" id="UP001156836"/>
    </source>
</evidence>
<organism evidence="2 3">
    <name type="scientific">Chitiniphilus shinanonensis</name>
    <dbReference type="NCBI Taxonomy" id="553088"/>
    <lineage>
        <taxon>Bacteria</taxon>
        <taxon>Pseudomonadati</taxon>
        <taxon>Pseudomonadota</taxon>
        <taxon>Betaproteobacteria</taxon>
        <taxon>Neisseriales</taxon>
        <taxon>Chitinibacteraceae</taxon>
        <taxon>Chitiniphilus</taxon>
    </lineage>
</organism>
<proteinExistence type="predicted"/>
<dbReference type="Gene3D" id="3.90.180.10">
    <property type="entry name" value="Medium-chain alcohol dehydrogenases, catalytic domain"/>
    <property type="match status" value="1"/>
</dbReference>
<dbReference type="Gene3D" id="3.40.50.720">
    <property type="entry name" value="NAD(P)-binding Rossmann-like Domain"/>
    <property type="match status" value="1"/>
</dbReference>
<dbReference type="Pfam" id="PF08240">
    <property type="entry name" value="ADH_N"/>
    <property type="match status" value="1"/>
</dbReference>